<dbReference type="Proteomes" id="UP000887116">
    <property type="component" value="Unassembled WGS sequence"/>
</dbReference>
<dbReference type="AlphaFoldDB" id="A0A8X6GE13"/>
<dbReference type="OrthoDB" id="6435371at2759"/>
<comment type="caution">
    <text evidence="13">The sequence shown here is derived from an EMBL/GenBank/DDBJ whole genome shotgun (WGS) entry which is preliminary data.</text>
</comment>
<evidence type="ECO:0000256" key="10">
    <source>
        <dbReference type="ARBA" id="ARBA00023286"/>
    </source>
</evidence>
<evidence type="ECO:0000256" key="6">
    <source>
        <dbReference type="ARBA" id="ARBA00023065"/>
    </source>
</evidence>
<evidence type="ECO:0000256" key="3">
    <source>
        <dbReference type="ARBA" id="ARBA00022475"/>
    </source>
</evidence>
<keyword evidence="8" id="KW-0675">Receptor</keyword>
<reference evidence="13" key="1">
    <citation type="submission" date="2020-07" db="EMBL/GenBank/DDBJ databases">
        <title>Multicomponent nature underlies the extraordinary mechanical properties of spider dragline silk.</title>
        <authorList>
            <person name="Kono N."/>
            <person name="Nakamura H."/>
            <person name="Mori M."/>
            <person name="Yoshida Y."/>
            <person name="Ohtoshi R."/>
            <person name="Malay A.D."/>
            <person name="Moran D.A.P."/>
            <person name="Tomita M."/>
            <person name="Numata K."/>
            <person name="Arakawa K."/>
        </authorList>
    </citation>
    <scope>NUCLEOTIDE SEQUENCE</scope>
</reference>
<dbReference type="Pfam" id="PF10613">
    <property type="entry name" value="Lig_chan-Glu_bd"/>
    <property type="match status" value="1"/>
</dbReference>
<keyword evidence="6" id="KW-0406">Ion transport</keyword>
<keyword evidence="10" id="KW-1071">Ligand-gated ion channel</keyword>
<proteinExistence type="predicted"/>
<keyword evidence="9" id="KW-0325">Glycoprotein</keyword>
<sequence>MKILPFPSKIKVAMVQLKNVFTAEKVNGKYVLDGLEGKLFKCLAEKLNFEFEIVESPNGQYGSNNNNGTWDGVIGLVQSGKADMGFEALSISEERLKVIDFSATRIMCSRNL</sequence>
<evidence type="ECO:0000313" key="14">
    <source>
        <dbReference type="Proteomes" id="UP000887116"/>
    </source>
</evidence>
<protein>
    <submittedName>
        <fullName evidence="13">Lig_chan-Glu_bd domain-containing protein</fullName>
    </submittedName>
</protein>
<keyword evidence="14" id="KW-1185">Reference proteome</keyword>
<keyword evidence="2" id="KW-0813">Transport</keyword>
<dbReference type="SUPFAM" id="SSF53850">
    <property type="entry name" value="Periplasmic binding protein-like II"/>
    <property type="match status" value="1"/>
</dbReference>
<dbReference type="Gene3D" id="3.40.190.10">
    <property type="entry name" value="Periplasmic binding protein-like II"/>
    <property type="match status" value="1"/>
</dbReference>
<organism evidence="13 14">
    <name type="scientific">Trichonephila clavata</name>
    <name type="common">Joro spider</name>
    <name type="synonym">Nephila clavata</name>
    <dbReference type="NCBI Taxonomy" id="2740835"/>
    <lineage>
        <taxon>Eukaryota</taxon>
        <taxon>Metazoa</taxon>
        <taxon>Ecdysozoa</taxon>
        <taxon>Arthropoda</taxon>
        <taxon>Chelicerata</taxon>
        <taxon>Arachnida</taxon>
        <taxon>Araneae</taxon>
        <taxon>Araneomorphae</taxon>
        <taxon>Entelegynae</taxon>
        <taxon>Araneoidea</taxon>
        <taxon>Nephilidae</taxon>
        <taxon>Trichonephila</taxon>
    </lineage>
</organism>
<keyword evidence="4" id="KW-0812">Transmembrane</keyword>
<dbReference type="InterPro" id="IPR019594">
    <property type="entry name" value="Glu/Gly-bd"/>
</dbReference>
<evidence type="ECO:0000256" key="4">
    <source>
        <dbReference type="ARBA" id="ARBA00022692"/>
    </source>
</evidence>
<dbReference type="InterPro" id="IPR052192">
    <property type="entry name" value="Insect_Ionotropic_Sensory_Rcpt"/>
</dbReference>
<evidence type="ECO:0000313" key="13">
    <source>
        <dbReference type="EMBL" id="GFR02068.1"/>
    </source>
</evidence>
<comment type="subcellular location">
    <subcellularLocation>
        <location evidence="1">Cell membrane</location>
        <topology evidence="1">Multi-pass membrane protein</topology>
    </subcellularLocation>
</comment>
<dbReference type="GO" id="GO:0015276">
    <property type="term" value="F:ligand-gated monoatomic ion channel activity"/>
    <property type="evidence" value="ECO:0007669"/>
    <property type="project" value="InterPro"/>
</dbReference>
<dbReference type="PANTHER" id="PTHR42643">
    <property type="entry name" value="IONOTROPIC RECEPTOR 20A-RELATED"/>
    <property type="match status" value="1"/>
</dbReference>
<name>A0A8X6GE13_TRICU</name>
<keyword evidence="5" id="KW-1133">Transmembrane helix</keyword>
<evidence type="ECO:0000256" key="5">
    <source>
        <dbReference type="ARBA" id="ARBA00022989"/>
    </source>
</evidence>
<gene>
    <name evidence="13" type="primary">AVEN_89041_1</name>
    <name evidence="13" type="ORF">TNCT_376711</name>
</gene>
<evidence type="ECO:0000256" key="2">
    <source>
        <dbReference type="ARBA" id="ARBA00022448"/>
    </source>
</evidence>
<evidence type="ECO:0000256" key="1">
    <source>
        <dbReference type="ARBA" id="ARBA00004651"/>
    </source>
</evidence>
<keyword evidence="3" id="KW-1003">Cell membrane</keyword>
<keyword evidence="7" id="KW-0472">Membrane</keyword>
<evidence type="ECO:0000256" key="9">
    <source>
        <dbReference type="ARBA" id="ARBA00023180"/>
    </source>
</evidence>
<dbReference type="EMBL" id="BMAO01035209">
    <property type="protein sequence ID" value="GFR02068.1"/>
    <property type="molecule type" value="Genomic_DNA"/>
</dbReference>
<evidence type="ECO:0000256" key="8">
    <source>
        <dbReference type="ARBA" id="ARBA00023170"/>
    </source>
</evidence>
<evidence type="ECO:0000259" key="12">
    <source>
        <dbReference type="SMART" id="SM00918"/>
    </source>
</evidence>
<feature type="domain" description="Ionotropic glutamate receptor L-glutamate and glycine-binding" evidence="12">
    <location>
        <begin position="13"/>
        <end position="79"/>
    </location>
</feature>
<accession>A0A8X6GE13</accession>
<keyword evidence="11" id="KW-0407">Ion channel</keyword>
<dbReference type="PANTHER" id="PTHR42643:SF38">
    <property type="entry name" value="IONOTROPIC RECEPTOR 100A"/>
    <property type="match status" value="1"/>
</dbReference>
<dbReference type="SMART" id="SM00918">
    <property type="entry name" value="Lig_chan-Glu_bd"/>
    <property type="match status" value="1"/>
</dbReference>
<dbReference type="GO" id="GO:0005886">
    <property type="term" value="C:plasma membrane"/>
    <property type="evidence" value="ECO:0007669"/>
    <property type="project" value="UniProtKB-SubCell"/>
</dbReference>
<evidence type="ECO:0000256" key="7">
    <source>
        <dbReference type="ARBA" id="ARBA00023136"/>
    </source>
</evidence>
<evidence type="ECO:0000256" key="11">
    <source>
        <dbReference type="ARBA" id="ARBA00023303"/>
    </source>
</evidence>